<dbReference type="InterPro" id="IPR008978">
    <property type="entry name" value="HSP20-like_chaperone"/>
</dbReference>
<dbReference type="EMBL" id="MFQA01000016">
    <property type="protein sequence ID" value="OGH69094.1"/>
    <property type="molecule type" value="Genomic_DNA"/>
</dbReference>
<dbReference type="Pfam" id="PF00011">
    <property type="entry name" value="HSP20"/>
    <property type="match status" value="1"/>
</dbReference>
<name>A0A1F6MBU8_9BACT</name>
<feature type="domain" description="SHSP" evidence="3">
    <location>
        <begin position="33"/>
        <end position="143"/>
    </location>
</feature>
<sequence>MREELEKAFLSEPDEAVAFFSALERSPPRDWVSGQEEGQLAVDVMETEEEIVVVATMAGTKPEDIALHLHNDFLTIRGKRLPIVEATNYFTKECFWGNFSRTIVLPVDVKGDLARSEYKHGVLTIHLPKSKRTSSIPIVVVEE</sequence>
<proteinExistence type="inferred from homology"/>
<dbReference type="SUPFAM" id="SSF49764">
    <property type="entry name" value="HSP20-like chaperones"/>
    <property type="match status" value="1"/>
</dbReference>
<protein>
    <recommendedName>
        <fullName evidence="3">SHSP domain-containing protein</fullName>
    </recommendedName>
</protein>
<dbReference type="InterPro" id="IPR031107">
    <property type="entry name" value="Small_HSP"/>
</dbReference>
<organism evidence="4 5">
    <name type="scientific">Candidatus Magasanikbacteria bacterium RIFCSPHIGHO2_02_FULL_45_10</name>
    <dbReference type="NCBI Taxonomy" id="1798679"/>
    <lineage>
        <taxon>Bacteria</taxon>
        <taxon>Candidatus Magasanikiibacteriota</taxon>
    </lineage>
</organism>
<reference evidence="4 5" key="1">
    <citation type="journal article" date="2016" name="Nat. Commun.">
        <title>Thousands of microbial genomes shed light on interconnected biogeochemical processes in an aquifer system.</title>
        <authorList>
            <person name="Anantharaman K."/>
            <person name="Brown C.T."/>
            <person name="Hug L.A."/>
            <person name="Sharon I."/>
            <person name="Castelle C.J."/>
            <person name="Probst A.J."/>
            <person name="Thomas B.C."/>
            <person name="Singh A."/>
            <person name="Wilkins M.J."/>
            <person name="Karaoz U."/>
            <person name="Brodie E.L."/>
            <person name="Williams K.H."/>
            <person name="Hubbard S.S."/>
            <person name="Banfield J.F."/>
        </authorList>
    </citation>
    <scope>NUCLEOTIDE SEQUENCE [LARGE SCALE GENOMIC DNA]</scope>
</reference>
<dbReference type="PANTHER" id="PTHR11527">
    <property type="entry name" value="HEAT-SHOCK PROTEIN 20 FAMILY MEMBER"/>
    <property type="match status" value="1"/>
</dbReference>
<gene>
    <name evidence="4" type="ORF">A3D53_03665</name>
</gene>
<dbReference type="Proteomes" id="UP000176413">
    <property type="component" value="Unassembled WGS sequence"/>
</dbReference>
<evidence type="ECO:0000259" key="3">
    <source>
        <dbReference type="PROSITE" id="PS01031"/>
    </source>
</evidence>
<evidence type="ECO:0000313" key="4">
    <source>
        <dbReference type="EMBL" id="OGH69094.1"/>
    </source>
</evidence>
<evidence type="ECO:0000313" key="5">
    <source>
        <dbReference type="Proteomes" id="UP000176413"/>
    </source>
</evidence>
<evidence type="ECO:0000256" key="2">
    <source>
        <dbReference type="RuleBase" id="RU003616"/>
    </source>
</evidence>
<dbReference type="PROSITE" id="PS01031">
    <property type="entry name" value="SHSP"/>
    <property type="match status" value="1"/>
</dbReference>
<evidence type="ECO:0000256" key="1">
    <source>
        <dbReference type="PROSITE-ProRule" id="PRU00285"/>
    </source>
</evidence>
<dbReference type="Gene3D" id="2.60.40.790">
    <property type="match status" value="1"/>
</dbReference>
<comment type="similarity">
    <text evidence="1 2">Belongs to the small heat shock protein (HSP20) family.</text>
</comment>
<dbReference type="CDD" id="cd06464">
    <property type="entry name" value="ACD_sHsps-like"/>
    <property type="match status" value="1"/>
</dbReference>
<accession>A0A1F6MBU8</accession>
<comment type="caution">
    <text evidence="4">The sequence shown here is derived from an EMBL/GenBank/DDBJ whole genome shotgun (WGS) entry which is preliminary data.</text>
</comment>
<dbReference type="InterPro" id="IPR002068">
    <property type="entry name" value="A-crystallin/Hsp20_dom"/>
</dbReference>
<dbReference type="AlphaFoldDB" id="A0A1F6MBU8"/>